<name>A0A0K2VGS0_LEPSM</name>
<accession>A0A0K2VGS0</accession>
<organism evidence="2">
    <name type="scientific">Lepeophtheirus salmonis</name>
    <name type="common">Salmon louse</name>
    <name type="synonym">Caligus salmonis</name>
    <dbReference type="NCBI Taxonomy" id="72036"/>
    <lineage>
        <taxon>Eukaryota</taxon>
        <taxon>Metazoa</taxon>
        <taxon>Ecdysozoa</taxon>
        <taxon>Arthropoda</taxon>
        <taxon>Crustacea</taxon>
        <taxon>Multicrustacea</taxon>
        <taxon>Hexanauplia</taxon>
        <taxon>Copepoda</taxon>
        <taxon>Siphonostomatoida</taxon>
        <taxon>Caligidae</taxon>
        <taxon>Lepeophtheirus</taxon>
    </lineage>
</organism>
<dbReference type="PROSITE" id="PS50878">
    <property type="entry name" value="RT_POL"/>
    <property type="match status" value="1"/>
</dbReference>
<evidence type="ECO:0000259" key="1">
    <source>
        <dbReference type="PROSITE" id="PS50878"/>
    </source>
</evidence>
<dbReference type="Pfam" id="PF00078">
    <property type="entry name" value="RVT_1"/>
    <property type="match status" value="1"/>
</dbReference>
<dbReference type="PANTHER" id="PTHR31635">
    <property type="entry name" value="REVERSE TRANSCRIPTASE DOMAIN-CONTAINING PROTEIN-RELATED"/>
    <property type="match status" value="1"/>
</dbReference>
<feature type="non-terminal residue" evidence="2">
    <location>
        <position position="1"/>
    </location>
</feature>
<reference evidence="2" key="1">
    <citation type="submission" date="2014-05" db="EMBL/GenBank/DDBJ databases">
        <authorList>
            <person name="Chronopoulou M."/>
        </authorList>
    </citation>
    <scope>NUCLEOTIDE SEQUENCE</scope>
    <source>
        <tissue evidence="2">Whole organism</tissue>
    </source>
</reference>
<protein>
    <recommendedName>
        <fullName evidence="1">Reverse transcriptase domain-containing protein</fullName>
    </recommendedName>
</protein>
<proteinExistence type="predicted"/>
<evidence type="ECO:0000313" key="2">
    <source>
        <dbReference type="EMBL" id="CDW49649.1"/>
    </source>
</evidence>
<dbReference type="AlphaFoldDB" id="A0A0K2VGS0"/>
<feature type="domain" description="Reverse transcriptase" evidence="1">
    <location>
        <begin position="1"/>
        <end position="101"/>
    </location>
</feature>
<dbReference type="PANTHER" id="PTHR31635:SF196">
    <property type="entry name" value="REVERSE TRANSCRIPTASE DOMAIN-CONTAINING PROTEIN-RELATED"/>
    <property type="match status" value="1"/>
</dbReference>
<feature type="non-terminal residue" evidence="2">
    <location>
        <position position="101"/>
    </location>
</feature>
<dbReference type="InterPro" id="IPR000477">
    <property type="entry name" value="RT_dom"/>
</dbReference>
<dbReference type="EMBL" id="HACA01032288">
    <property type="protein sequence ID" value="CDW49649.1"/>
    <property type="molecule type" value="Transcribed_RNA"/>
</dbReference>
<sequence length="101" mass="11463">SGSITLVLKKKKSKYVIKNYRHISLLNTFYGILTGILSQRLPKIIPYIISTDQKGFMASRLLVNIAHSIQDGFDFCASSKYATIFVDFEKAFDIVSHKFIV</sequence>